<accession>A0A6S7FZY9</accession>
<keyword evidence="2" id="KW-1185">Reference proteome</keyword>
<sequence length="440" mass="50941">MMDNDSVAMFLPEEPVRERQSCKPGRRFFCILALIAFLTLTVLFSVVLSMSITNRNRYESLKIQYDELRNKNEGKIDYIIDNRINKSELDWNARFGAINNSLRSRVEADKKLRSRMNISFENITNDVENILSELDNLTLSLLRINTTSDGKIRNLRNILKAIKGDLRLSRTAFTQINRSLRNDLMQVRKSLSLAVKGLKNGLRRLNDTTTEKTDDLWRYWNETNTEFQQSLEKMARQNTTFHLIVDRHSDTLYSEVKDVEKKLAQLSNKTFIVTKKDKQNLQKELNKTRRILKDAFQNEISRTNASLSKKIESFETQLSSSFANVKTKIDAVQNQLQKNITHLKDKQKNIKDDLSKTKLNLQAVDSRQDTNISALAVKIQYVTSNLNNNLDSEKNKRLQLEKEVQNLRSIVDKLQSKANGIFGVNVPLVVFLISFILLYI</sequence>
<proteinExistence type="predicted"/>
<organism evidence="1 2">
    <name type="scientific">Paramuricea clavata</name>
    <name type="common">Red gorgonian</name>
    <name type="synonym">Violescent sea-whip</name>
    <dbReference type="NCBI Taxonomy" id="317549"/>
    <lineage>
        <taxon>Eukaryota</taxon>
        <taxon>Metazoa</taxon>
        <taxon>Cnidaria</taxon>
        <taxon>Anthozoa</taxon>
        <taxon>Octocorallia</taxon>
        <taxon>Malacalcyonacea</taxon>
        <taxon>Plexauridae</taxon>
        <taxon>Paramuricea</taxon>
    </lineage>
</organism>
<dbReference type="AlphaFoldDB" id="A0A6S7FZY9"/>
<name>A0A6S7FZY9_PARCT</name>
<protein>
    <submittedName>
        <fullName evidence="1">Uncharacterized protein</fullName>
    </submittedName>
</protein>
<dbReference type="EMBL" id="CACRXK020000590">
    <property type="protein sequence ID" value="CAB3983227.1"/>
    <property type="molecule type" value="Genomic_DNA"/>
</dbReference>
<dbReference type="SUPFAM" id="SSF47162">
    <property type="entry name" value="Apolipoprotein"/>
    <property type="match status" value="1"/>
</dbReference>
<gene>
    <name evidence="1" type="ORF">PACLA_8A012785</name>
</gene>
<evidence type="ECO:0000313" key="1">
    <source>
        <dbReference type="EMBL" id="CAB3983227.1"/>
    </source>
</evidence>
<evidence type="ECO:0000313" key="2">
    <source>
        <dbReference type="Proteomes" id="UP001152795"/>
    </source>
</evidence>
<comment type="caution">
    <text evidence="1">The sequence shown here is derived from an EMBL/GenBank/DDBJ whole genome shotgun (WGS) entry which is preliminary data.</text>
</comment>
<dbReference type="Proteomes" id="UP001152795">
    <property type="component" value="Unassembled WGS sequence"/>
</dbReference>
<reference evidence="1" key="1">
    <citation type="submission" date="2020-04" db="EMBL/GenBank/DDBJ databases">
        <authorList>
            <person name="Alioto T."/>
            <person name="Alioto T."/>
            <person name="Gomez Garrido J."/>
        </authorList>
    </citation>
    <scope>NUCLEOTIDE SEQUENCE</scope>
    <source>
        <strain evidence="1">A484AB</strain>
    </source>
</reference>